<dbReference type="STRING" id="930990.A0A067MZV8"/>
<sequence>MAAPPPPRPYAQALAALSARTKTPLPSLVASFAILHELTAIVPLVGFFFCARAGGVGERVVHAVRTHTDVAATGDQQGESERSWATIKAREWLDDGERWAGRVGRRYGIWGFEKGAAVDPSNQEVGVKVAGDVANAVLAYGLTKAILPVRIGLSLYLAPAFSRSAVEPTRQVLVRTFFRNRGKMNGRGPPDLPPSSTS</sequence>
<protein>
    <submittedName>
        <fullName evidence="1">Uncharacterized protein</fullName>
    </submittedName>
</protein>
<dbReference type="HOGENOM" id="CLU_106792_0_0_1"/>
<keyword evidence="2" id="KW-1185">Reference proteome</keyword>
<dbReference type="InParanoid" id="A0A067MZV8"/>
<organism evidence="1 2">
    <name type="scientific">Botryobasidium botryosum (strain FD-172 SS1)</name>
    <dbReference type="NCBI Taxonomy" id="930990"/>
    <lineage>
        <taxon>Eukaryota</taxon>
        <taxon>Fungi</taxon>
        <taxon>Dikarya</taxon>
        <taxon>Basidiomycota</taxon>
        <taxon>Agaricomycotina</taxon>
        <taxon>Agaricomycetes</taxon>
        <taxon>Cantharellales</taxon>
        <taxon>Botryobasidiaceae</taxon>
        <taxon>Botryobasidium</taxon>
    </lineage>
</organism>
<dbReference type="PANTHER" id="PTHR28002:SF1">
    <property type="entry name" value="MIOREX COMPLEX COMPONENT 11"/>
    <property type="match status" value="1"/>
</dbReference>
<name>A0A067MZV8_BOTB1</name>
<proteinExistence type="predicted"/>
<gene>
    <name evidence="1" type="ORF">BOTBODRAFT_106335</name>
</gene>
<dbReference type="Pfam" id="PF10306">
    <property type="entry name" value="FLILHELTA"/>
    <property type="match status" value="1"/>
</dbReference>
<dbReference type="OrthoDB" id="5580261at2759"/>
<dbReference type="PANTHER" id="PTHR28002">
    <property type="entry name" value="MIOREX COMPLEX COMPONENT 11"/>
    <property type="match status" value="1"/>
</dbReference>
<reference evidence="2" key="1">
    <citation type="journal article" date="2014" name="Proc. Natl. Acad. Sci. U.S.A.">
        <title>Extensive sampling of basidiomycete genomes demonstrates inadequacy of the white-rot/brown-rot paradigm for wood decay fungi.</title>
        <authorList>
            <person name="Riley R."/>
            <person name="Salamov A.A."/>
            <person name="Brown D.W."/>
            <person name="Nagy L.G."/>
            <person name="Floudas D."/>
            <person name="Held B.W."/>
            <person name="Levasseur A."/>
            <person name="Lombard V."/>
            <person name="Morin E."/>
            <person name="Otillar R."/>
            <person name="Lindquist E.A."/>
            <person name="Sun H."/>
            <person name="LaButti K.M."/>
            <person name="Schmutz J."/>
            <person name="Jabbour D."/>
            <person name="Luo H."/>
            <person name="Baker S.E."/>
            <person name="Pisabarro A.G."/>
            <person name="Walton J.D."/>
            <person name="Blanchette R.A."/>
            <person name="Henrissat B."/>
            <person name="Martin F."/>
            <person name="Cullen D."/>
            <person name="Hibbett D.S."/>
            <person name="Grigoriev I.V."/>
        </authorList>
    </citation>
    <scope>NUCLEOTIDE SEQUENCE [LARGE SCALE GENOMIC DNA]</scope>
    <source>
        <strain evidence="2">FD-172 SS1</strain>
    </source>
</reference>
<dbReference type="InterPro" id="IPR018811">
    <property type="entry name" value="MRX11"/>
</dbReference>
<evidence type="ECO:0000313" key="1">
    <source>
        <dbReference type="EMBL" id="KDQ17066.1"/>
    </source>
</evidence>
<accession>A0A067MZV8</accession>
<evidence type="ECO:0000313" key="2">
    <source>
        <dbReference type="Proteomes" id="UP000027195"/>
    </source>
</evidence>
<dbReference type="Proteomes" id="UP000027195">
    <property type="component" value="Unassembled WGS sequence"/>
</dbReference>
<dbReference type="AlphaFoldDB" id="A0A067MZV8"/>
<dbReference type="EMBL" id="KL198025">
    <property type="protein sequence ID" value="KDQ17066.1"/>
    <property type="molecule type" value="Genomic_DNA"/>
</dbReference>
<dbReference type="GO" id="GO:0005739">
    <property type="term" value="C:mitochondrion"/>
    <property type="evidence" value="ECO:0007669"/>
    <property type="project" value="TreeGrafter"/>
</dbReference>